<dbReference type="AlphaFoldDB" id="A0AA39ID96"/>
<dbReference type="Gene3D" id="2.40.128.20">
    <property type="match status" value="1"/>
</dbReference>
<evidence type="ECO:0000256" key="4">
    <source>
        <dbReference type="SAM" id="SignalP"/>
    </source>
</evidence>
<proteinExistence type="inferred from homology"/>
<dbReference type="EMBL" id="JAUCMV010000002">
    <property type="protein sequence ID" value="KAK0421139.1"/>
    <property type="molecule type" value="Genomic_DNA"/>
</dbReference>
<dbReference type="InterPro" id="IPR040094">
    <property type="entry name" value="Lbp1-4"/>
</dbReference>
<feature type="chain" id="PRO_5041314776" description="Cytosolic fatty-acid binding proteins domain-containing protein" evidence="4">
    <location>
        <begin position="22"/>
        <end position="165"/>
    </location>
</feature>
<reference evidence="5" key="1">
    <citation type="submission" date="2023-06" db="EMBL/GenBank/DDBJ databases">
        <title>Genomic analysis of the entomopathogenic nematode Steinernema hermaphroditum.</title>
        <authorList>
            <person name="Schwarz E.M."/>
            <person name="Heppert J.K."/>
            <person name="Baniya A."/>
            <person name="Schwartz H.T."/>
            <person name="Tan C.-H."/>
            <person name="Antoshechkin I."/>
            <person name="Sternberg P.W."/>
            <person name="Goodrich-Blair H."/>
            <person name="Dillman A.R."/>
        </authorList>
    </citation>
    <scope>NUCLEOTIDE SEQUENCE</scope>
    <source>
        <strain evidence="5">PS9179</strain>
        <tissue evidence="5">Whole animal</tissue>
    </source>
</reference>
<dbReference type="GO" id="GO:0008289">
    <property type="term" value="F:lipid binding"/>
    <property type="evidence" value="ECO:0007669"/>
    <property type="project" value="UniProtKB-KW"/>
</dbReference>
<accession>A0AA39ID96</accession>
<evidence type="ECO:0000313" key="6">
    <source>
        <dbReference type="Proteomes" id="UP001175271"/>
    </source>
</evidence>
<dbReference type="Proteomes" id="UP001175271">
    <property type="component" value="Unassembled WGS sequence"/>
</dbReference>
<evidence type="ECO:0008006" key="7">
    <source>
        <dbReference type="Google" id="ProtNLM"/>
    </source>
</evidence>
<keyword evidence="3" id="KW-0446">Lipid-binding</keyword>
<protein>
    <recommendedName>
        <fullName evidence="7">Cytosolic fatty-acid binding proteins domain-containing protein</fullName>
    </recommendedName>
</protein>
<evidence type="ECO:0000313" key="5">
    <source>
        <dbReference type="EMBL" id="KAK0421139.1"/>
    </source>
</evidence>
<dbReference type="PANTHER" id="PTHR22725">
    <property type="entry name" value="FATTY ACID-BINDING PROTEIN HOMOLOG 1-RELATED-RELATED"/>
    <property type="match status" value="1"/>
</dbReference>
<gene>
    <name evidence="5" type="ORF">QR680_015076</name>
</gene>
<dbReference type="SUPFAM" id="SSF50814">
    <property type="entry name" value="Lipocalins"/>
    <property type="match status" value="1"/>
</dbReference>
<comment type="caution">
    <text evidence="5">The sequence shown here is derived from an EMBL/GenBank/DDBJ whole genome shotgun (WGS) entry which is preliminary data.</text>
</comment>
<evidence type="ECO:0000256" key="1">
    <source>
        <dbReference type="ARBA" id="ARBA00008390"/>
    </source>
</evidence>
<dbReference type="CDD" id="cd00742">
    <property type="entry name" value="FABP"/>
    <property type="match status" value="1"/>
</dbReference>
<dbReference type="PRINTS" id="PR00178">
    <property type="entry name" value="FATTYACIDBP"/>
</dbReference>
<evidence type="ECO:0000256" key="3">
    <source>
        <dbReference type="ARBA" id="ARBA00023121"/>
    </source>
</evidence>
<keyword evidence="6" id="KW-1185">Reference proteome</keyword>
<dbReference type="InterPro" id="IPR000463">
    <property type="entry name" value="Fatty_acid-bd"/>
</dbReference>
<feature type="signal peptide" evidence="4">
    <location>
        <begin position="1"/>
        <end position="21"/>
    </location>
</feature>
<keyword evidence="2" id="KW-0813">Transport</keyword>
<sequence>MQLSSVAALVVLASVFYLSFAAEQLPDKFYGTFKLEKSEKFEEYLVAKGYGWLMRKIILFASITKVFEKGTKPGTFRFKTLTSKKDVKADNIVFGEKFDSEGLDSHQHHVLFTYDPVKDVVTESRLKIGDQEKNSDVYYYHIDGDYLVLDMSWKDVHCKHYYKRV</sequence>
<keyword evidence="4" id="KW-0732">Signal</keyword>
<dbReference type="InterPro" id="IPR012674">
    <property type="entry name" value="Calycin"/>
</dbReference>
<comment type="similarity">
    <text evidence="1">Belongs to the calycin superfamily. Fatty-acid binding protein (FABP) family.</text>
</comment>
<organism evidence="5 6">
    <name type="scientific">Steinernema hermaphroditum</name>
    <dbReference type="NCBI Taxonomy" id="289476"/>
    <lineage>
        <taxon>Eukaryota</taxon>
        <taxon>Metazoa</taxon>
        <taxon>Ecdysozoa</taxon>
        <taxon>Nematoda</taxon>
        <taxon>Chromadorea</taxon>
        <taxon>Rhabditida</taxon>
        <taxon>Tylenchina</taxon>
        <taxon>Panagrolaimomorpha</taxon>
        <taxon>Strongyloidoidea</taxon>
        <taxon>Steinernematidae</taxon>
        <taxon>Steinernema</taxon>
    </lineage>
</organism>
<dbReference type="PANTHER" id="PTHR22725:SF2">
    <property type="entry name" value="FATTY ACID-BINDING PROTEIN HOMOLOG 1-RELATED"/>
    <property type="match status" value="1"/>
</dbReference>
<evidence type="ECO:0000256" key="2">
    <source>
        <dbReference type="ARBA" id="ARBA00022448"/>
    </source>
</evidence>
<name>A0AA39ID96_9BILA</name>